<dbReference type="Gene3D" id="1.20.120.1370">
    <property type="entry name" value="Regulator of RNA polymerase sigma(70) subunit, domain 4"/>
    <property type="match status" value="1"/>
</dbReference>
<organism evidence="4 5">
    <name type="scientific">Halioxenophilus aromaticivorans</name>
    <dbReference type="NCBI Taxonomy" id="1306992"/>
    <lineage>
        <taxon>Bacteria</taxon>
        <taxon>Pseudomonadati</taxon>
        <taxon>Pseudomonadota</taxon>
        <taxon>Gammaproteobacteria</taxon>
        <taxon>Alteromonadales</taxon>
        <taxon>Alteromonadaceae</taxon>
        <taxon>Halioxenophilus</taxon>
    </lineage>
</organism>
<keyword evidence="1 3" id="KW-0805">Transcription regulation</keyword>
<reference evidence="5" key="1">
    <citation type="journal article" date="2019" name="Int. J. Syst. Evol. Microbiol.">
        <title>The Global Catalogue of Microorganisms (GCM) 10K type strain sequencing project: providing services to taxonomists for standard genome sequencing and annotation.</title>
        <authorList>
            <consortium name="The Broad Institute Genomics Platform"/>
            <consortium name="The Broad Institute Genome Sequencing Center for Infectious Disease"/>
            <person name="Wu L."/>
            <person name="Ma J."/>
        </authorList>
    </citation>
    <scope>NUCLEOTIDE SEQUENCE [LARGE SCALE GENOMIC DNA]</scope>
    <source>
        <strain evidence="5">JCM 19134</strain>
    </source>
</reference>
<name>A0AAV3TX36_9ALTE</name>
<dbReference type="PIRSF" id="PIRSF016548">
    <property type="entry name" value="Rsd_AlgQ"/>
    <property type="match status" value="1"/>
</dbReference>
<evidence type="ECO:0000313" key="5">
    <source>
        <dbReference type="Proteomes" id="UP001409585"/>
    </source>
</evidence>
<dbReference type="GO" id="GO:0006355">
    <property type="term" value="P:regulation of DNA-templated transcription"/>
    <property type="evidence" value="ECO:0007669"/>
    <property type="project" value="InterPro"/>
</dbReference>
<dbReference type="InterPro" id="IPR038309">
    <property type="entry name" value="Rsd/AlgQ_sf"/>
</dbReference>
<dbReference type="EMBL" id="BAABLX010000003">
    <property type="protein sequence ID" value="GAA4930668.1"/>
    <property type="molecule type" value="Genomic_DNA"/>
</dbReference>
<evidence type="ECO:0000256" key="3">
    <source>
        <dbReference type="RuleBase" id="RU004409"/>
    </source>
</evidence>
<evidence type="ECO:0000256" key="2">
    <source>
        <dbReference type="ARBA" id="ARBA00023163"/>
    </source>
</evidence>
<dbReference type="AlphaFoldDB" id="A0AAV3TX36"/>
<proteinExistence type="inferred from homology"/>
<keyword evidence="5" id="KW-1185">Reference proteome</keyword>
<keyword evidence="2 3" id="KW-0804">Transcription</keyword>
<dbReference type="RefSeq" id="WP_345416052.1">
    <property type="nucleotide sequence ID" value="NZ_AP031496.1"/>
</dbReference>
<protein>
    <submittedName>
        <fullName evidence="4">Sigma D regulator</fullName>
    </submittedName>
</protein>
<dbReference type="Proteomes" id="UP001409585">
    <property type="component" value="Unassembled WGS sequence"/>
</dbReference>
<dbReference type="Pfam" id="PF04353">
    <property type="entry name" value="Rsd_AlgQ"/>
    <property type="match status" value="1"/>
</dbReference>
<evidence type="ECO:0000313" key="4">
    <source>
        <dbReference type="EMBL" id="GAA4930668.1"/>
    </source>
</evidence>
<evidence type="ECO:0000256" key="1">
    <source>
        <dbReference type="ARBA" id="ARBA00023015"/>
    </source>
</evidence>
<accession>A0AAV3TX36</accession>
<comment type="caution">
    <text evidence="4">The sequence shown here is derived from an EMBL/GenBank/DDBJ whole genome shotgun (WGS) entry which is preliminary data.</text>
</comment>
<sequence>MLEHCQSAQERWGGVNDIIDRWLNQRQSLLVVYCGLSGVKAFADNDQEHGATIRNLCQLLVDYVSAGHFEVYEQLIQEGKDFEDTEGLKKAATLYQVIDDTTEKLIDFNDKYEEIDDLSTLVEDLSETGVTLANRFEAEDQMINVLHTAHKQLVV</sequence>
<comment type="similarity">
    <text evidence="3">Belongs to the Rsd/AlgQ family.</text>
</comment>
<dbReference type="InterPro" id="IPR007448">
    <property type="entry name" value="Sigma70_reg_Rsd_AlgQ"/>
</dbReference>
<dbReference type="NCBIfam" id="NF008723">
    <property type="entry name" value="PRK11718.1"/>
    <property type="match status" value="1"/>
</dbReference>
<gene>
    <name evidence="4" type="primary">rsd</name>
    <name evidence="4" type="ORF">GCM10025791_03260</name>
</gene>